<dbReference type="GO" id="GO:0003677">
    <property type="term" value="F:DNA binding"/>
    <property type="evidence" value="ECO:0007669"/>
    <property type="project" value="UniProtKB-KW"/>
</dbReference>
<proteinExistence type="inferred from homology"/>
<dbReference type="RefSeq" id="WP_040992036.1">
    <property type="nucleotide sequence ID" value="NZ_JTKH01000024.1"/>
</dbReference>
<dbReference type="InterPro" id="IPR000847">
    <property type="entry name" value="LysR_HTH_N"/>
</dbReference>
<dbReference type="PANTHER" id="PTHR30537:SF5">
    <property type="entry name" value="HTH-TYPE TRANSCRIPTIONAL ACTIVATOR TTDR-RELATED"/>
    <property type="match status" value="1"/>
</dbReference>
<name>A0A0C2NYE3_9VIBR</name>
<dbReference type="InterPro" id="IPR058163">
    <property type="entry name" value="LysR-type_TF_proteobact-type"/>
</dbReference>
<reference evidence="6 7" key="1">
    <citation type="submission" date="2014-11" db="EMBL/GenBank/DDBJ databases">
        <title>Draft Genome Sequence of Vibrio piscirenalis strains CECT 8603T and CECT 8604, two marine Gammaproteobacterium isolated from cultured gilthead sea bream (Sparus aurata).</title>
        <authorList>
            <person name="Arahal D.R."/>
            <person name="Rodrigo-Torres L."/>
            <person name="Lucena T."/>
            <person name="Pujalte M.J."/>
        </authorList>
    </citation>
    <scope>NUCLEOTIDE SEQUENCE [LARGE SCALE GENOMIC DNA]</scope>
    <source>
        <strain evidence="6 7">DCR 1-4-2</strain>
    </source>
</reference>
<organism evidence="6 7">
    <name type="scientific">Vibrio renipiscarius</name>
    <dbReference type="NCBI Taxonomy" id="1461322"/>
    <lineage>
        <taxon>Bacteria</taxon>
        <taxon>Pseudomonadati</taxon>
        <taxon>Pseudomonadota</taxon>
        <taxon>Gammaproteobacteria</taxon>
        <taxon>Vibrionales</taxon>
        <taxon>Vibrionaceae</taxon>
        <taxon>Vibrio</taxon>
    </lineage>
</organism>
<dbReference type="SUPFAM" id="SSF46785">
    <property type="entry name" value="Winged helix' DNA-binding domain"/>
    <property type="match status" value="1"/>
</dbReference>
<accession>A0A0C2NYE3</accession>
<evidence type="ECO:0000313" key="7">
    <source>
        <dbReference type="Proteomes" id="UP000031672"/>
    </source>
</evidence>
<evidence type="ECO:0000259" key="5">
    <source>
        <dbReference type="PROSITE" id="PS50931"/>
    </source>
</evidence>
<comment type="caution">
    <text evidence="6">The sequence shown here is derived from an EMBL/GenBank/DDBJ whole genome shotgun (WGS) entry which is preliminary data.</text>
</comment>
<keyword evidence="7" id="KW-1185">Reference proteome</keyword>
<protein>
    <submittedName>
        <fullName evidence="6">LysR family transcriptional regulator</fullName>
    </submittedName>
</protein>
<dbReference type="Pfam" id="PF03466">
    <property type="entry name" value="LysR_substrate"/>
    <property type="match status" value="1"/>
</dbReference>
<gene>
    <name evidence="6" type="ORF">OJ16_14875</name>
</gene>
<dbReference type="SUPFAM" id="SSF53850">
    <property type="entry name" value="Periplasmic binding protein-like II"/>
    <property type="match status" value="1"/>
</dbReference>
<comment type="similarity">
    <text evidence="1">Belongs to the LysR transcriptional regulatory family.</text>
</comment>
<dbReference type="PRINTS" id="PR00039">
    <property type="entry name" value="HTHLYSR"/>
</dbReference>
<keyword evidence="4" id="KW-0804">Transcription</keyword>
<evidence type="ECO:0000256" key="2">
    <source>
        <dbReference type="ARBA" id="ARBA00023015"/>
    </source>
</evidence>
<dbReference type="Pfam" id="PF00126">
    <property type="entry name" value="HTH_1"/>
    <property type="match status" value="1"/>
</dbReference>
<dbReference type="InterPro" id="IPR036390">
    <property type="entry name" value="WH_DNA-bd_sf"/>
</dbReference>
<keyword evidence="3" id="KW-0238">DNA-binding</keyword>
<dbReference type="InterPro" id="IPR005119">
    <property type="entry name" value="LysR_subst-bd"/>
</dbReference>
<dbReference type="Proteomes" id="UP000031672">
    <property type="component" value="Unassembled WGS sequence"/>
</dbReference>
<accession>A0A0C2NPT7</accession>
<dbReference type="STRING" id="1461322.OJ16_14875"/>
<dbReference type="AlphaFoldDB" id="A0A0C2NYE3"/>
<dbReference type="Gene3D" id="1.10.10.10">
    <property type="entry name" value="Winged helix-like DNA-binding domain superfamily/Winged helix DNA-binding domain"/>
    <property type="match status" value="1"/>
</dbReference>
<dbReference type="PROSITE" id="PS50931">
    <property type="entry name" value="HTH_LYSR"/>
    <property type="match status" value="1"/>
</dbReference>
<sequence length="302" mass="34496">MDIEAVRMFVALAGKLNFTETSRLLQVSQPTLSRKIKMLEESLSVTLVHRRGGHISLTPQGETFLIQSESLLEHIDRTIALVQSEQQDESGIIRIGCLHPMAKFITDNFIVNFNKKYPHIAVHFKTMIPRTLNSFEEVDIMVAPFWPEDDSVVAKKLPANRRYCFASPQYLAEFGTPEDIKDLSHHHCVTQTNAVKMQKSWTLQNKQGHQEEVAVTGMMASDSTDITIELIKKGFGIGLSGRYKAAEGRSNGELVELFDGEWFTESNMYILYKQNPYIPRRFKIFIKEFTKVYTHIIGTDHL</sequence>
<feature type="domain" description="HTH lysR-type" evidence="5">
    <location>
        <begin position="1"/>
        <end position="58"/>
    </location>
</feature>
<dbReference type="PANTHER" id="PTHR30537">
    <property type="entry name" value="HTH-TYPE TRANSCRIPTIONAL REGULATOR"/>
    <property type="match status" value="1"/>
</dbReference>
<dbReference type="Gene3D" id="3.40.190.290">
    <property type="match status" value="1"/>
</dbReference>
<dbReference type="OrthoDB" id="6183733at2"/>
<evidence type="ECO:0000256" key="1">
    <source>
        <dbReference type="ARBA" id="ARBA00009437"/>
    </source>
</evidence>
<dbReference type="InterPro" id="IPR036388">
    <property type="entry name" value="WH-like_DNA-bd_sf"/>
</dbReference>
<dbReference type="GO" id="GO:0003700">
    <property type="term" value="F:DNA-binding transcription factor activity"/>
    <property type="evidence" value="ECO:0007669"/>
    <property type="project" value="InterPro"/>
</dbReference>
<evidence type="ECO:0000313" key="6">
    <source>
        <dbReference type="EMBL" id="KII76102.1"/>
    </source>
</evidence>
<evidence type="ECO:0000256" key="3">
    <source>
        <dbReference type="ARBA" id="ARBA00023125"/>
    </source>
</evidence>
<keyword evidence="2" id="KW-0805">Transcription regulation</keyword>
<evidence type="ECO:0000256" key="4">
    <source>
        <dbReference type="ARBA" id="ARBA00023163"/>
    </source>
</evidence>
<dbReference type="EMBL" id="JTKH01000024">
    <property type="protein sequence ID" value="KII76102.1"/>
    <property type="molecule type" value="Genomic_DNA"/>
</dbReference>